<proteinExistence type="predicted"/>
<evidence type="ECO:0008006" key="5">
    <source>
        <dbReference type="Google" id="ProtNLM"/>
    </source>
</evidence>
<evidence type="ECO:0000256" key="1">
    <source>
        <dbReference type="SAM" id="Coils"/>
    </source>
</evidence>
<dbReference type="Gene3D" id="1.20.5.340">
    <property type="match status" value="1"/>
</dbReference>
<comment type="caution">
    <text evidence="3">The sequence shown here is derived from an EMBL/GenBank/DDBJ whole genome shotgun (WGS) entry which is preliminary data.</text>
</comment>
<organism evidence="3 4">
    <name type="scientific">Meridianimarinicoccus roseus</name>
    <dbReference type="NCBI Taxonomy" id="2072018"/>
    <lineage>
        <taxon>Bacteria</taxon>
        <taxon>Pseudomonadati</taxon>
        <taxon>Pseudomonadota</taxon>
        <taxon>Alphaproteobacteria</taxon>
        <taxon>Rhodobacterales</taxon>
        <taxon>Paracoccaceae</taxon>
        <taxon>Meridianimarinicoccus</taxon>
    </lineage>
</organism>
<dbReference type="RefSeq" id="WP_109811462.1">
    <property type="nucleotide sequence ID" value="NZ_QGKU01000032.1"/>
</dbReference>
<evidence type="ECO:0000256" key="2">
    <source>
        <dbReference type="SAM" id="MobiDB-lite"/>
    </source>
</evidence>
<feature type="compositionally biased region" description="Low complexity" evidence="2">
    <location>
        <begin position="91"/>
        <end position="122"/>
    </location>
</feature>
<keyword evidence="4" id="KW-1185">Reference proteome</keyword>
<dbReference type="EMBL" id="QGKU01000032">
    <property type="protein sequence ID" value="PWR02802.1"/>
    <property type="molecule type" value="Genomic_DNA"/>
</dbReference>
<reference evidence="3 4" key="1">
    <citation type="submission" date="2018-05" db="EMBL/GenBank/DDBJ databases">
        <title>Rhodobacteraceae gen. nov., sp. nov. isolated from sea water.</title>
        <authorList>
            <person name="Ren Y."/>
        </authorList>
    </citation>
    <scope>NUCLEOTIDE SEQUENCE [LARGE SCALE GENOMIC DNA]</scope>
    <source>
        <strain evidence="3 4">TG-679</strain>
    </source>
</reference>
<name>A0A2V2LCD6_9RHOB</name>
<feature type="coiled-coil region" evidence="1">
    <location>
        <begin position="279"/>
        <end position="385"/>
    </location>
</feature>
<dbReference type="OrthoDB" id="7659420at2"/>
<dbReference type="Proteomes" id="UP000245680">
    <property type="component" value="Unassembled WGS sequence"/>
</dbReference>
<feature type="compositionally biased region" description="Polar residues" evidence="2">
    <location>
        <begin position="41"/>
        <end position="51"/>
    </location>
</feature>
<protein>
    <recommendedName>
        <fullName evidence="5">Mitochondrial inner membrane protein</fullName>
    </recommendedName>
</protein>
<keyword evidence="1" id="KW-0175">Coiled coil</keyword>
<evidence type="ECO:0000313" key="4">
    <source>
        <dbReference type="Proteomes" id="UP000245680"/>
    </source>
</evidence>
<feature type="compositionally biased region" description="Pro residues" evidence="2">
    <location>
        <begin position="149"/>
        <end position="164"/>
    </location>
</feature>
<dbReference type="AlphaFoldDB" id="A0A2V2LCD6"/>
<accession>A0A2V2LCD6</accession>
<feature type="region of interest" description="Disordered" evidence="2">
    <location>
        <begin position="1"/>
        <end position="170"/>
    </location>
</feature>
<sequence length="550" mass="56040">MSSKDKTGQDDEKPEVDTEDHTQPDPARPDTPDGDDVAEAPQNTPETSGNKDFSEIEDAEFVDESDHGADDAAPDGPTDGSVEFVGEDVTPAADSALGGDPADPADTAPEALADAAANDTAAGHTPGSEDGQTDADTDGPADTASAGPAPDPEPRAPTPPPAATPAPQKSGGGFVPALLGGLVAAGVGFGTALYLGGDLTGDDDALRAAISEQADRLSGLEGNLDTQLNALTEALGNAPETDLGPQLDALGDRLAEQVGSVATRIDGLSGTIDTMQGGIAELENRLGALDDRLAAVNERLTAVEKRPLTESSETAQQAFAAYERDLEELRAALNDQQATNDQLAAELEQRAAAAQAEVDAAAQRAAELQAQAEEQARVAAEQAEARTRAAATREALVALDAALETGAPYSAPLQVLSEGAEIPQPLADAASGGVASLPDLRDSFPPLARAALDASIRETVDDGMADRAVAFFRAQTGVRSLAPRDGDDPDAVLSRAEAALADGDLATTLSELGQLPPSGQQVLADWAARAEQRVAVTEAADALANTLLAN</sequence>
<feature type="compositionally biased region" description="Basic and acidic residues" evidence="2">
    <location>
        <begin position="1"/>
        <end position="31"/>
    </location>
</feature>
<gene>
    <name evidence="3" type="ORF">DKT77_09495</name>
</gene>
<evidence type="ECO:0000313" key="3">
    <source>
        <dbReference type="EMBL" id="PWR02802.1"/>
    </source>
</evidence>